<dbReference type="HOGENOM" id="CLU_1866246_0_0_1"/>
<evidence type="ECO:0000313" key="2">
    <source>
        <dbReference type="Proteomes" id="UP000022910"/>
    </source>
</evidence>
<organism evidence="1 2">
    <name type="scientific">Rhizophagus irregularis (strain DAOM 197198w)</name>
    <name type="common">Glomus intraradices</name>
    <dbReference type="NCBI Taxonomy" id="1432141"/>
    <lineage>
        <taxon>Eukaryota</taxon>
        <taxon>Fungi</taxon>
        <taxon>Fungi incertae sedis</taxon>
        <taxon>Mucoromycota</taxon>
        <taxon>Glomeromycotina</taxon>
        <taxon>Glomeromycetes</taxon>
        <taxon>Glomerales</taxon>
        <taxon>Glomeraceae</taxon>
        <taxon>Rhizophagus</taxon>
    </lineage>
</organism>
<gene>
    <name evidence="1" type="ORF">RirG_172190</name>
</gene>
<accession>A0A015KNG3</accession>
<name>A0A015KNG3_RHIIW</name>
<reference evidence="1 2" key="1">
    <citation type="submission" date="2014-02" db="EMBL/GenBank/DDBJ databases">
        <title>Single nucleus genome sequencing reveals high similarity among nuclei of an endomycorrhizal fungus.</title>
        <authorList>
            <person name="Lin K."/>
            <person name="Geurts R."/>
            <person name="Zhang Z."/>
            <person name="Limpens E."/>
            <person name="Saunders D.G."/>
            <person name="Mu D."/>
            <person name="Pang E."/>
            <person name="Cao H."/>
            <person name="Cha H."/>
            <person name="Lin T."/>
            <person name="Zhou Q."/>
            <person name="Shang Y."/>
            <person name="Li Y."/>
            <person name="Ivanov S."/>
            <person name="Sharma T."/>
            <person name="Velzen R.V."/>
            <person name="Ruijter N.D."/>
            <person name="Aanen D.K."/>
            <person name="Win J."/>
            <person name="Kamoun S."/>
            <person name="Bisseling T."/>
            <person name="Huang S."/>
        </authorList>
    </citation>
    <scope>NUCLEOTIDE SEQUENCE [LARGE SCALE GENOMIC DNA]</scope>
    <source>
        <strain evidence="2">DAOM197198w</strain>
    </source>
</reference>
<dbReference type="EMBL" id="JEMT01025697">
    <property type="protein sequence ID" value="EXX61326.1"/>
    <property type="molecule type" value="Genomic_DNA"/>
</dbReference>
<protein>
    <submittedName>
        <fullName evidence="1">Uncharacterized protein</fullName>
    </submittedName>
</protein>
<dbReference type="STRING" id="1432141.A0A015KNG3"/>
<dbReference type="AlphaFoldDB" id="A0A015KNG3"/>
<evidence type="ECO:0000313" key="1">
    <source>
        <dbReference type="EMBL" id="EXX61326.1"/>
    </source>
</evidence>
<keyword evidence="2" id="KW-1185">Reference proteome</keyword>
<dbReference type="Proteomes" id="UP000022910">
    <property type="component" value="Unassembled WGS sequence"/>
</dbReference>
<comment type="caution">
    <text evidence="1">The sequence shown here is derived from an EMBL/GenBank/DDBJ whole genome shotgun (WGS) entry which is preliminary data.</text>
</comment>
<proteinExistence type="predicted"/>
<sequence length="137" mass="17038">MFFDLLDNLIPAILNIYTVLFRNNKFDEYVDTIFHLWCMMRRFQRHNYDKILLAFLFDVYYWQSINHPIIKTLKNNLISMLLKILTVFYEDIPQQKFLQVNPLDVMLYLLIIFKMKIYLLHHSYPKRDYPYKKKRFK</sequence>